<evidence type="ECO:0000313" key="2">
    <source>
        <dbReference type="EMBL" id="CAE2229468.1"/>
    </source>
</evidence>
<protein>
    <submittedName>
        <fullName evidence="1">Uncharacterized protein</fullName>
    </submittedName>
</protein>
<dbReference type="AlphaFoldDB" id="A0A6U1W7B2"/>
<name>A0A6U1W7B2_9EUKA</name>
<gene>
    <name evidence="1" type="ORF">VSP0166_LOCUS12530</name>
    <name evidence="2" type="ORF">VSP0166_LOCUS12531</name>
</gene>
<organism evidence="1">
    <name type="scientific">Vannella robusta</name>
    <dbReference type="NCBI Taxonomy" id="1487602"/>
    <lineage>
        <taxon>Eukaryota</taxon>
        <taxon>Amoebozoa</taxon>
        <taxon>Discosea</taxon>
        <taxon>Flabellinia</taxon>
        <taxon>Vannellidae</taxon>
        <taxon>Vannella</taxon>
    </lineage>
</organism>
<sequence>MGAIISAISGALVFLKDGARSLLNSVVDLMKSLLDKLKALFSWKSDDEVLMKIKGIGTYKNGNTTLKMEGGKATIIRKNKKTVSVAVGSTLKDLGGAITDLGDKIDDPNASEQDTQKAYETMQSQSAQAKKNFELIANALPQSVN</sequence>
<accession>A0A6U1W7B2</accession>
<proteinExistence type="predicted"/>
<dbReference type="EMBL" id="HBKP01017639">
    <property type="protein sequence ID" value="CAE2229467.1"/>
    <property type="molecule type" value="Transcribed_RNA"/>
</dbReference>
<evidence type="ECO:0000313" key="1">
    <source>
        <dbReference type="EMBL" id="CAE2229467.1"/>
    </source>
</evidence>
<reference evidence="1" key="1">
    <citation type="submission" date="2021-01" db="EMBL/GenBank/DDBJ databases">
        <authorList>
            <person name="Corre E."/>
            <person name="Pelletier E."/>
            <person name="Niang G."/>
            <person name="Scheremetjew M."/>
            <person name="Finn R."/>
            <person name="Kale V."/>
            <person name="Holt S."/>
            <person name="Cochrane G."/>
            <person name="Meng A."/>
            <person name="Brown T."/>
            <person name="Cohen L."/>
        </authorList>
    </citation>
    <scope>NUCLEOTIDE SEQUENCE</scope>
    <source>
        <strain evidence="1">DIVA3 518/3/11/1/6</strain>
    </source>
</reference>
<dbReference type="EMBL" id="HBKP01017640">
    <property type="protein sequence ID" value="CAE2229468.1"/>
    <property type="molecule type" value="Transcribed_RNA"/>
</dbReference>